<keyword evidence="7" id="KW-1185">Reference proteome</keyword>
<sequence length="331" mass="39064">MNKQQIREFLFTYTDTERKHINQQDDPFHLQENERISYNKTLAYAISKNEKITDFLNDSQLLLVKHARFSPMPPHAHDYIEMCYVYSGKIDMIINSEEISLNQGDFCLLDTGVIHQILDTGEDDILINFLIKKEYFSTKMLSQIAHNDTLSKFVIDALSEDQKHNQFIVFETVNNEFIEDAVIGILSHYLGPSFFSKEIIDSYMLIIFSELLRSFHEKKAQYYQENNQLYIGNILSYIEKRQGNCTLNDLAEAFNFNSNYLSRFIKKNAGKSFIDLVQEIRLTHATTLLRNTDLPIEKIIQQAGYRNINFFYKKFQDIYHESPKEYRKKFQ</sequence>
<evidence type="ECO:0000256" key="2">
    <source>
        <dbReference type="ARBA" id="ARBA00023125"/>
    </source>
</evidence>
<keyword evidence="2" id="KW-0238">DNA-binding</keyword>
<evidence type="ECO:0000313" key="7">
    <source>
        <dbReference type="Proteomes" id="UP000195141"/>
    </source>
</evidence>
<dbReference type="InterPro" id="IPR018060">
    <property type="entry name" value="HTH_AraC"/>
</dbReference>
<reference evidence="5" key="1">
    <citation type="submission" date="2017-05" db="EMBL/GenBank/DDBJ databases">
        <title>The Genome Sequence of Enterococcus sp. 9E7_DIV0242.</title>
        <authorList>
            <consortium name="The Broad Institute Genomics Platform"/>
            <consortium name="The Broad Institute Genomic Center for Infectious Diseases"/>
            <person name="Earl A."/>
            <person name="Manson A."/>
            <person name="Schwartman J."/>
            <person name="Gilmore M."/>
            <person name="Abouelleil A."/>
            <person name="Cao P."/>
            <person name="Chapman S."/>
            <person name="Cusick C."/>
            <person name="Shea T."/>
            <person name="Young S."/>
            <person name="Neafsey D."/>
            <person name="Nusbaum C."/>
            <person name="Birren B."/>
        </authorList>
    </citation>
    <scope>NUCLEOTIDE SEQUENCE [LARGE SCALE GENOMIC DNA]</scope>
    <source>
        <strain evidence="5">9E7_DIV0242</strain>
    </source>
</reference>
<dbReference type="Pfam" id="PF12833">
    <property type="entry name" value="HTH_18"/>
    <property type="match status" value="1"/>
</dbReference>
<dbReference type="PROSITE" id="PS01124">
    <property type="entry name" value="HTH_ARAC_FAMILY_2"/>
    <property type="match status" value="1"/>
</dbReference>
<evidence type="ECO:0000256" key="3">
    <source>
        <dbReference type="ARBA" id="ARBA00023163"/>
    </source>
</evidence>
<dbReference type="SUPFAM" id="SSF51182">
    <property type="entry name" value="RmlC-like cupins"/>
    <property type="match status" value="1"/>
</dbReference>
<dbReference type="InterPro" id="IPR013096">
    <property type="entry name" value="Cupin_2"/>
</dbReference>
<dbReference type="EMBL" id="CP147247">
    <property type="protein sequence ID" value="WYJ88976.1"/>
    <property type="molecule type" value="Genomic_DNA"/>
</dbReference>
<keyword evidence="1" id="KW-0805">Transcription regulation</keyword>
<evidence type="ECO:0000313" key="6">
    <source>
        <dbReference type="EMBL" id="WYJ88976.1"/>
    </source>
</evidence>
<evidence type="ECO:0000256" key="1">
    <source>
        <dbReference type="ARBA" id="ARBA00023015"/>
    </source>
</evidence>
<keyword evidence="3" id="KW-0804">Transcription</keyword>
<evidence type="ECO:0000259" key="4">
    <source>
        <dbReference type="PROSITE" id="PS01124"/>
    </source>
</evidence>
<dbReference type="Pfam" id="PF07883">
    <property type="entry name" value="Cupin_2"/>
    <property type="match status" value="1"/>
</dbReference>
<reference evidence="6" key="2">
    <citation type="submission" date="2017-05" db="EMBL/GenBank/DDBJ databases">
        <authorList>
            <consortium name="The Broad Institute Genomics Platform"/>
            <consortium name="The Broad Institute Genomic Center for Infectious Diseases"/>
            <person name="Earl A."/>
            <person name="Manson A."/>
            <person name="Schwartman J."/>
            <person name="Gilmore M."/>
            <person name="Abouelleil A."/>
            <person name="Cao P."/>
            <person name="Chapman S."/>
            <person name="Cusick C."/>
            <person name="Shea T."/>
            <person name="Young S."/>
            <person name="Neafsey D."/>
            <person name="Nusbaum C."/>
            <person name="Birren B."/>
        </authorList>
    </citation>
    <scope>NUCLEOTIDE SEQUENCE</scope>
    <source>
        <strain evidence="6">9E7_DIV0242</strain>
    </source>
</reference>
<accession>A0A242KCL4</accession>
<proteinExistence type="predicted"/>
<dbReference type="InterPro" id="IPR011051">
    <property type="entry name" value="RmlC_Cupin_sf"/>
</dbReference>
<dbReference type="SUPFAM" id="SSF46689">
    <property type="entry name" value="Homeodomain-like"/>
    <property type="match status" value="1"/>
</dbReference>
<dbReference type="GO" id="GO:0003700">
    <property type="term" value="F:DNA-binding transcription factor activity"/>
    <property type="evidence" value="ECO:0007669"/>
    <property type="project" value="InterPro"/>
</dbReference>
<protein>
    <recommendedName>
        <fullName evidence="4">HTH araC/xylS-type domain-containing protein</fullName>
    </recommendedName>
</protein>
<dbReference type="SMART" id="SM00342">
    <property type="entry name" value="HTH_ARAC"/>
    <property type="match status" value="1"/>
</dbReference>
<evidence type="ECO:0000313" key="5">
    <source>
        <dbReference type="EMBL" id="OTP18913.1"/>
    </source>
</evidence>
<dbReference type="PANTHER" id="PTHR43280:SF28">
    <property type="entry name" value="HTH-TYPE TRANSCRIPTIONAL ACTIVATOR RHAS"/>
    <property type="match status" value="1"/>
</dbReference>
<organism evidence="5">
    <name type="scientific">Candidatus Enterococcus clewellii</name>
    <dbReference type="NCBI Taxonomy" id="1834193"/>
    <lineage>
        <taxon>Bacteria</taxon>
        <taxon>Bacillati</taxon>
        <taxon>Bacillota</taxon>
        <taxon>Bacilli</taxon>
        <taxon>Lactobacillales</taxon>
        <taxon>Enterococcaceae</taxon>
        <taxon>Enterococcus</taxon>
    </lineage>
</organism>
<dbReference type="EMBL" id="NGMM01000001">
    <property type="protein sequence ID" value="OTP18913.1"/>
    <property type="molecule type" value="Genomic_DNA"/>
</dbReference>
<dbReference type="GO" id="GO:0043565">
    <property type="term" value="F:sequence-specific DNA binding"/>
    <property type="evidence" value="ECO:0007669"/>
    <property type="project" value="InterPro"/>
</dbReference>
<dbReference type="Gene3D" id="1.10.10.60">
    <property type="entry name" value="Homeodomain-like"/>
    <property type="match status" value="2"/>
</dbReference>
<dbReference type="RefSeq" id="WP_086347839.1">
    <property type="nucleotide sequence ID" value="NZ_CP147247.1"/>
</dbReference>
<dbReference type="OrthoDB" id="9816335at2"/>
<gene>
    <name evidence="6" type="ORF">A5888_000695</name>
    <name evidence="5" type="ORF">A5888_000727</name>
</gene>
<name>A0A242KCL4_9ENTE</name>
<reference evidence="6" key="3">
    <citation type="submission" date="2024-03" db="EMBL/GenBank/DDBJ databases">
        <title>The Genome Sequence of Enterococcus sp. DIV0242b.</title>
        <authorList>
            <consortium name="The Broad Institute Genomics Platform"/>
            <consortium name="The Broad Institute Microbial Omics Core"/>
            <consortium name="The Broad Institute Genomic Center for Infectious Diseases"/>
            <person name="Earl A."/>
            <person name="Manson A."/>
            <person name="Gilmore M."/>
            <person name="Schwartman J."/>
            <person name="Shea T."/>
            <person name="Abouelleil A."/>
            <person name="Cao P."/>
            <person name="Chapman S."/>
            <person name="Cusick C."/>
            <person name="Young S."/>
            <person name="Neafsey D."/>
            <person name="Nusbaum C."/>
            <person name="Birren B."/>
        </authorList>
    </citation>
    <scope>NUCLEOTIDE SEQUENCE</scope>
    <source>
        <strain evidence="6">9E7_DIV0242</strain>
    </source>
</reference>
<feature type="domain" description="HTH araC/xylS-type" evidence="4">
    <location>
        <begin position="232"/>
        <end position="329"/>
    </location>
</feature>
<dbReference type="InterPro" id="IPR009057">
    <property type="entry name" value="Homeodomain-like_sf"/>
</dbReference>
<dbReference type="Proteomes" id="UP000195141">
    <property type="component" value="Chromosome"/>
</dbReference>
<dbReference type="Gene3D" id="2.60.120.10">
    <property type="entry name" value="Jelly Rolls"/>
    <property type="match status" value="1"/>
</dbReference>
<dbReference type="AlphaFoldDB" id="A0A242KCL4"/>
<dbReference type="PANTHER" id="PTHR43280">
    <property type="entry name" value="ARAC-FAMILY TRANSCRIPTIONAL REGULATOR"/>
    <property type="match status" value="1"/>
</dbReference>
<dbReference type="InterPro" id="IPR014710">
    <property type="entry name" value="RmlC-like_jellyroll"/>
</dbReference>